<dbReference type="PANTHER" id="PTHR22931:SF9">
    <property type="entry name" value="PYRUVATE, PHOSPHATE DIKINASE 1, CHLOROPLASTIC"/>
    <property type="match status" value="1"/>
</dbReference>
<reference evidence="18 19" key="1">
    <citation type="submission" date="2015-05" db="EMBL/GenBank/DDBJ databases">
        <title>Draft Genome assembly of Streptomyces showdoensis.</title>
        <authorList>
            <person name="Thapa K.K."/>
            <person name="Metsa-Ketela M."/>
        </authorList>
    </citation>
    <scope>NUCLEOTIDE SEQUENCE [LARGE SCALE GENOMIC DNA]</scope>
    <source>
        <strain evidence="18 19">ATCC 15227</strain>
    </source>
</reference>
<dbReference type="PIRSF" id="PIRSF000853">
    <property type="entry name" value="PPDK"/>
    <property type="match status" value="1"/>
</dbReference>
<evidence type="ECO:0000259" key="16">
    <source>
        <dbReference type="Pfam" id="PF01326"/>
    </source>
</evidence>
<dbReference type="InterPro" id="IPR013815">
    <property type="entry name" value="ATP_grasp_subdomain_1"/>
</dbReference>
<comment type="caution">
    <text evidence="18">The sequence shown here is derived from an EMBL/GenBank/DDBJ whole genome shotgun (WGS) entry which is preliminary data.</text>
</comment>
<dbReference type="InterPro" id="IPR040442">
    <property type="entry name" value="Pyrv_kinase-like_dom_sf"/>
</dbReference>
<feature type="active site" description="Tele-phosphohistidine intermediate" evidence="12">
    <location>
        <position position="456"/>
    </location>
</feature>
<feature type="active site" description="Proton donor" evidence="12">
    <location>
        <position position="855"/>
    </location>
</feature>
<feature type="binding site" evidence="14">
    <location>
        <position position="768"/>
    </location>
    <ligand>
        <name>Mg(2+)</name>
        <dbReference type="ChEBI" id="CHEBI:18420"/>
    </ligand>
</feature>
<dbReference type="SUPFAM" id="SSF52009">
    <property type="entry name" value="Phosphohistidine domain"/>
    <property type="match status" value="1"/>
</dbReference>
<dbReference type="EMBL" id="LAQS01000002">
    <property type="protein sequence ID" value="KKZ75594.1"/>
    <property type="molecule type" value="Genomic_DNA"/>
</dbReference>
<feature type="binding site" evidence="13">
    <location>
        <position position="581"/>
    </location>
    <ligand>
        <name>substrate</name>
    </ligand>
</feature>
<dbReference type="Gene3D" id="3.50.30.10">
    <property type="entry name" value="Phosphohistidine domain"/>
    <property type="match status" value="1"/>
</dbReference>
<dbReference type="PANTHER" id="PTHR22931">
    <property type="entry name" value="PHOSPHOENOLPYRUVATE DIKINASE-RELATED"/>
    <property type="match status" value="1"/>
</dbReference>
<dbReference type="Gene3D" id="3.30.1490.20">
    <property type="entry name" value="ATP-grasp fold, A domain"/>
    <property type="match status" value="1"/>
</dbReference>
<dbReference type="NCBIfam" id="TIGR01828">
    <property type="entry name" value="pyru_phos_dikin"/>
    <property type="match status" value="1"/>
</dbReference>
<evidence type="ECO:0000256" key="13">
    <source>
        <dbReference type="PIRSR" id="PIRSR000853-2"/>
    </source>
</evidence>
<dbReference type="InterPro" id="IPR002192">
    <property type="entry name" value="PPDK_AMP/ATP-bd"/>
</dbReference>
<dbReference type="Pfam" id="PF02896">
    <property type="entry name" value="PEP-utilizers_C"/>
    <property type="match status" value="1"/>
</dbReference>
<keyword evidence="7" id="KW-0547">Nucleotide-binding</keyword>
<feature type="domain" description="PEP-utilising enzyme C-terminal" evidence="17">
    <location>
        <begin position="539"/>
        <end position="890"/>
    </location>
</feature>
<evidence type="ECO:0000313" key="19">
    <source>
        <dbReference type="Proteomes" id="UP000265325"/>
    </source>
</evidence>
<evidence type="ECO:0000256" key="8">
    <source>
        <dbReference type="ARBA" id="ARBA00022777"/>
    </source>
</evidence>
<comment type="similarity">
    <text evidence="2 11">Belongs to the PEP-utilizing enzyme family.</text>
</comment>
<dbReference type="GO" id="GO:0016301">
    <property type="term" value="F:kinase activity"/>
    <property type="evidence" value="ECO:0007669"/>
    <property type="project" value="UniProtKB-UniRule"/>
</dbReference>
<evidence type="ECO:0000256" key="9">
    <source>
        <dbReference type="ARBA" id="ARBA00022840"/>
    </source>
</evidence>
<dbReference type="Gene3D" id="1.20.80.30">
    <property type="match status" value="1"/>
</dbReference>
<keyword evidence="6 14" id="KW-0479">Metal-binding</keyword>
<proteinExistence type="inferred from homology"/>
<evidence type="ECO:0000256" key="14">
    <source>
        <dbReference type="PIRSR" id="PIRSR000853-3"/>
    </source>
</evidence>
<dbReference type="InterPro" id="IPR015813">
    <property type="entry name" value="Pyrv/PenolPyrv_kinase-like_dom"/>
</dbReference>
<dbReference type="Gene3D" id="1.10.189.10">
    <property type="entry name" value="Pyruvate Phosphate Dikinase, domain 2"/>
    <property type="match status" value="1"/>
</dbReference>
<evidence type="ECO:0000256" key="4">
    <source>
        <dbReference type="ARBA" id="ARBA00020138"/>
    </source>
</evidence>
<feature type="binding site" evidence="13">
    <location>
        <position position="792"/>
    </location>
    <ligand>
        <name>substrate</name>
    </ligand>
</feature>
<dbReference type="Proteomes" id="UP000265325">
    <property type="component" value="Unassembled WGS sequence"/>
</dbReference>
<feature type="binding site" evidence="13">
    <location>
        <position position="791"/>
    </location>
    <ligand>
        <name>substrate</name>
    </ligand>
</feature>
<dbReference type="GO" id="GO:0050242">
    <property type="term" value="F:pyruvate, phosphate dikinase activity"/>
    <property type="evidence" value="ECO:0007669"/>
    <property type="project" value="UniProtKB-UniRule"/>
</dbReference>
<evidence type="ECO:0000259" key="15">
    <source>
        <dbReference type="Pfam" id="PF00391"/>
    </source>
</evidence>
<evidence type="ECO:0000256" key="12">
    <source>
        <dbReference type="PIRSR" id="PIRSR000853-1"/>
    </source>
</evidence>
<evidence type="ECO:0000256" key="6">
    <source>
        <dbReference type="ARBA" id="ARBA00022723"/>
    </source>
</evidence>
<dbReference type="InterPro" id="IPR036637">
    <property type="entry name" value="Phosphohistidine_dom_sf"/>
</dbReference>
<keyword evidence="5 18" id="KW-0808">Transferase</keyword>
<feature type="domain" description="PEP-utilising enzyme mobile" evidence="15">
    <location>
        <begin position="423"/>
        <end position="505"/>
    </location>
</feature>
<dbReference type="InterPro" id="IPR008279">
    <property type="entry name" value="PEP-util_enz_mobile_dom"/>
</dbReference>
<comment type="cofactor">
    <cofactor evidence="1 11 14">
        <name>Mg(2+)</name>
        <dbReference type="ChEBI" id="CHEBI:18420"/>
    </cofactor>
</comment>
<organism evidence="18 19">
    <name type="scientific">Streptomyces showdoensis</name>
    <dbReference type="NCBI Taxonomy" id="68268"/>
    <lineage>
        <taxon>Bacteria</taxon>
        <taxon>Bacillati</taxon>
        <taxon>Actinomycetota</taxon>
        <taxon>Actinomycetes</taxon>
        <taxon>Kitasatosporales</taxon>
        <taxon>Streptomycetaceae</taxon>
        <taxon>Streptomyces</taxon>
    </lineage>
</organism>
<evidence type="ECO:0000256" key="3">
    <source>
        <dbReference type="ARBA" id="ARBA00011994"/>
    </source>
</evidence>
<keyword evidence="18" id="KW-0670">Pyruvate</keyword>
<evidence type="ECO:0000259" key="17">
    <source>
        <dbReference type="Pfam" id="PF02896"/>
    </source>
</evidence>
<dbReference type="PROSITE" id="PS00370">
    <property type="entry name" value="PEP_ENZYMES_PHOS_SITE"/>
    <property type="match status" value="1"/>
</dbReference>
<feature type="binding site" evidence="13">
    <location>
        <position position="768"/>
    </location>
    <ligand>
        <name>substrate</name>
    </ligand>
</feature>
<dbReference type="InterPro" id="IPR018274">
    <property type="entry name" value="PEP_util_AS"/>
</dbReference>
<evidence type="ECO:0000256" key="5">
    <source>
        <dbReference type="ARBA" id="ARBA00022679"/>
    </source>
</evidence>
<feature type="binding site" evidence="13">
    <location>
        <position position="636"/>
    </location>
    <ligand>
        <name>substrate</name>
    </ligand>
</feature>
<evidence type="ECO:0000256" key="10">
    <source>
        <dbReference type="ARBA" id="ARBA00022842"/>
    </source>
</evidence>
<accession>A0A2P2GVS5</accession>
<comment type="catalytic activity">
    <reaction evidence="11">
        <text>pyruvate + phosphate + ATP = phosphoenolpyruvate + AMP + diphosphate + H(+)</text>
        <dbReference type="Rhea" id="RHEA:10756"/>
        <dbReference type="ChEBI" id="CHEBI:15361"/>
        <dbReference type="ChEBI" id="CHEBI:15378"/>
        <dbReference type="ChEBI" id="CHEBI:30616"/>
        <dbReference type="ChEBI" id="CHEBI:33019"/>
        <dbReference type="ChEBI" id="CHEBI:43474"/>
        <dbReference type="ChEBI" id="CHEBI:58702"/>
        <dbReference type="ChEBI" id="CHEBI:456215"/>
        <dbReference type="EC" id="2.7.9.1"/>
    </reaction>
</comment>
<dbReference type="Pfam" id="PF00391">
    <property type="entry name" value="PEP-utilizers"/>
    <property type="match status" value="1"/>
</dbReference>
<keyword evidence="19" id="KW-1185">Reference proteome</keyword>
<feature type="domain" description="Pyruvate phosphate dikinase AMP/ATP-binding" evidence="16">
    <location>
        <begin position="22"/>
        <end position="58"/>
    </location>
</feature>
<dbReference type="GO" id="GO:0005524">
    <property type="term" value="F:ATP binding"/>
    <property type="evidence" value="ECO:0007669"/>
    <property type="project" value="UniProtKB-UniRule"/>
</dbReference>
<dbReference type="NCBIfam" id="NF004531">
    <property type="entry name" value="PRK05878.1"/>
    <property type="match status" value="1"/>
</dbReference>
<dbReference type="Pfam" id="PF01326">
    <property type="entry name" value="PPDK_N"/>
    <property type="match status" value="3"/>
</dbReference>
<dbReference type="SUPFAM" id="SSF56059">
    <property type="entry name" value="Glutathione synthetase ATP-binding domain-like"/>
    <property type="match status" value="1"/>
</dbReference>
<dbReference type="AlphaFoldDB" id="A0A2P2GVS5"/>
<feature type="domain" description="Pyruvate phosphate dikinase AMP/ATP-binding" evidence="16">
    <location>
        <begin position="64"/>
        <end position="290"/>
    </location>
</feature>
<feature type="domain" description="Pyruvate phosphate dikinase AMP/ATP-binding" evidence="16">
    <location>
        <begin position="296"/>
        <end position="347"/>
    </location>
</feature>
<feature type="binding site" evidence="14">
    <location>
        <position position="792"/>
    </location>
    <ligand>
        <name>Mg(2+)</name>
        <dbReference type="ChEBI" id="CHEBI:18420"/>
    </ligand>
</feature>
<feature type="binding site" evidence="13">
    <location>
        <position position="790"/>
    </location>
    <ligand>
        <name>substrate</name>
    </ligand>
</feature>
<keyword evidence="9" id="KW-0067">ATP-binding</keyword>
<dbReference type="Gene3D" id="3.20.20.60">
    <property type="entry name" value="Phosphoenolpyruvate-binding domains"/>
    <property type="match status" value="1"/>
</dbReference>
<name>A0A2P2GVS5_STREW</name>
<dbReference type="OrthoDB" id="9765468at2"/>
<evidence type="ECO:0000256" key="2">
    <source>
        <dbReference type="ARBA" id="ARBA00007837"/>
    </source>
</evidence>
<dbReference type="SUPFAM" id="SSF51621">
    <property type="entry name" value="Phosphoenolpyruvate/pyruvate domain"/>
    <property type="match status" value="1"/>
</dbReference>
<sequence length="903" mass="98633">MSEINDQKFVYDFTEGNKDLKDLLGGKGANLAEMTNLGLPVPPGFTITTEACKVYLESGSEPVELRDEVTAHLDALERQMGKKLGQADDPLLVSVRSGAKFSMPGMMDTVLNIGLSDVSVEGLAAQADNARFAWDSYRRLIQMFGKTVLDVDGELFEDALDEAKAAKGVTSDTDLDADDLKKLVEHFKKIVRTATGRDFPQDPREQMDLAIEAVFNSWNTDRAKLYRRQERIPGDLGTAVNVCSMVFGNLGPDSGTGVAFTRDPASGHAGVYGDYLQNAQGEDVVAGIRNTVPLAELESIDKKSYDQLMQIMNTLETHYKDLCDIEFTIERGQLWMLQTRVGKRTAGAAFRIATQLVDQGLIDEAEALQRVNGAQLAQLMFPKFDEHAKVEQIGRGIAASPGAAVGKAVFDSYTAVKWSRSGEKVILIRRETNPDDLDGMIAAEGILTSRGGKTSHAAVVARGMGKTCVCGAEELEVDTKRRRMTTASGVVIEEGDVVSIDGSTGKVYVGEVPVVPSPVVEYFEGRMHAGADDADELVQAVHRIMAYADRVRRLRVRANADNAEDASRARRFGAQGIGLCRTEHMFLGERRQYVERLILADTDEEREESLKALLPLQKQDFVELFEAMDGLPVTVRLLDPPLHEFLPDITELSVRVALAEARKEPHENDLRLLQAVHRLHEQNPMLGLRGVRLGLVIPGLFTMQVRAIAEAAAQRIDAKGDPRVEVMIPLVGTVQELELVREEAEEVIAEVQAQTGIELKLALGTMIELPRAAVTAGQIAEAAEFFSFGTNDLTQTVWGFSRDDVEASFFTAYLEKGIFGVSPFETIDKDGVGALVRSAVQAGRATRPDIKLGVCGEHGGDPESVHFFHEVGLDYVSCSPFRIPVARLEAGRAAAEAKGSDSR</sequence>
<evidence type="ECO:0000256" key="1">
    <source>
        <dbReference type="ARBA" id="ARBA00001946"/>
    </source>
</evidence>
<dbReference type="RefSeq" id="WP_046905684.1">
    <property type="nucleotide sequence ID" value="NZ_BAAAXG010000026.1"/>
</dbReference>
<evidence type="ECO:0000256" key="11">
    <source>
        <dbReference type="PIRNR" id="PIRNR000853"/>
    </source>
</evidence>
<feature type="binding site" evidence="13">
    <location>
        <position position="789"/>
    </location>
    <ligand>
        <name>substrate</name>
    </ligand>
</feature>
<keyword evidence="8 18" id="KW-0418">Kinase</keyword>
<dbReference type="InterPro" id="IPR000121">
    <property type="entry name" value="PEP_util_C"/>
</dbReference>
<keyword evidence="10 14" id="KW-0460">Magnesium</keyword>
<dbReference type="InterPro" id="IPR010121">
    <property type="entry name" value="Pyruvate_phosphate_dikinase"/>
</dbReference>
<evidence type="ECO:0000313" key="18">
    <source>
        <dbReference type="EMBL" id="KKZ75594.1"/>
    </source>
</evidence>
<gene>
    <name evidence="18" type="ORF">VO63_01860</name>
</gene>
<protein>
    <recommendedName>
        <fullName evidence="4 11">Pyruvate, phosphate dikinase</fullName>
        <ecNumber evidence="3 11">2.7.9.1</ecNumber>
    </recommendedName>
</protein>
<dbReference type="EC" id="2.7.9.1" evidence="3 11"/>
<dbReference type="GO" id="GO:0046872">
    <property type="term" value="F:metal ion binding"/>
    <property type="evidence" value="ECO:0007669"/>
    <property type="project" value="UniProtKB-UniRule"/>
</dbReference>
<evidence type="ECO:0000256" key="7">
    <source>
        <dbReference type="ARBA" id="ARBA00022741"/>
    </source>
</evidence>
<dbReference type="Gene3D" id="3.30.470.20">
    <property type="entry name" value="ATP-grasp fold, B domain"/>
    <property type="match status" value="1"/>
</dbReference>